<dbReference type="CDD" id="cd00318">
    <property type="entry name" value="Phosphoglycerate_kinase"/>
    <property type="match status" value="1"/>
</dbReference>
<evidence type="ECO:0000256" key="1">
    <source>
        <dbReference type="ARBA" id="ARBA00000642"/>
    </source>
</evidence>
<evidence type="ECO:0000256" key="2">
    <source>
        <dbReference type="ARBA" id="ARBA00004838"/>
    </source>
</evidence>
<dbReference type="AlphaFoldDB" id="A0A0M0F7D9"/>
<evidence type="ECO:0000313" key="16">
    <source>
        <dbReference type="EMBL" id="KON73126.1"/>
    </source>
</evidence>
<organism evidence="16 17">
    <name type="scientific">Cellulosimicrobium cellulans F16</name>
    <dbReference type="NCBI Taxonomy" id="1350482"/>
    <lineage>
        <taxon>Bacteria</taxon>
        <taxon>Bacillati</taxon>
        <taxon>Actinomycetota</taxon>
        <taxon>Actinomycetes</taxon>
        <taxon>Micrococcales</taxon>
        <taxon>Promicromonosporaceae</taxon>
        <taxon>Cellulosimicrobium</taxon>
    </lineage>
</organism>
<evidence type="ECO:0000256" key="13">
    <source>
        <dbReference type="PIRSR" id="PIRSR000724-1"/>
    </source>
</evidence>
<dbReference type="Proteomes" id="UP000037387">
    <property type="component" value="Unassembled WGS sequence"/>
</dbReference>
<comment type="similarity">
    <text evidence="3 12 15">Belongs to the phosphoglycerate kinase family.</text>
</comment>
<dbReference type="PANTHER" id="PTHR11406:SF23">
    <property type="entry name" value="PHOSPHOGLYCERATE KINASE 1, CHLOROPLASTIC-RELATED"/>
    <property type="match status" value="1"/>
</dbReference>
<dbReference type="GO" id="GO:0004618">
    <property type="term" value="F:phosphoglycerate kinase activity"/>
    <property type="evidence" value="ECO:0007669"/>
    <property type="project" value="UniProtKB-UniRule"/>
</dbReference>
<feature type="binding site" evidence="12">
    <location>
        <position position="72"/>
    </location>
    <ligand>
        <name>substrate</name>
    </ligand>
</feature>
<name>A0A0M0F7D9_CELCE</name>
<dbReference type="SUPFAM" id="SSF53748">
    <property type="entry name" value="Phosphoglycerate kinase"/>
    <property type="match status" value="1"/>
</dbReference>
<protein>
    <recommendedName>
        <fullName evidence="6 12">Phosphoglycerate kinase</fullName>
        <ecNumber evidence="5 12">2.7.2.3</ecNumber>
    </recommendedName>
</protein>
<dbReference type="Pfam" id="PF00162">
    <property type="entry name" value="PGK"/>
    <property type="match status" value="1"/>
</dbReference>
<keyword evidence="10 12" id="KW-0067">ATP-binding</keyword>
<dbReference type="InterPro" id="IPR001576">
    <property type="entry name" value="Phosphoglycerate_kinase"/>
</dbReference>
<evidence type="ECO:0000256" key="11">
    <source>
        <dbReference type="ARBA" id="ARBA00023152"/>
    </source>
</evidence>
<keyword evidence="7 12" id="KW-0808">Transferase</keyword>
<dbReference type="FunFam" id="3.40.50.1260:FF:000006">
    <property type="entry name" value="Phosphoglycerate kinase"/>
    <property type="match status" value="1"/>
</dbReference>
<feature type="binding site" evidence="13">
    <location>
        <position position="154"/>
    </location>
    <ligand>
        <name>(2R)-3-phosphoglycerate</name>
        <dbReference type="ChEBI" id="CHEBI:58272"/>
    </ligand>
</feature>
<dbReference type="GO" id="GO:0005524">
    <property type="term" value="F:ATP binding"/>
    <property type="evidence" value="ECO:0007669"/>
    <property type="project" value="UniProtKB-KW"/>
</dbReference>
<feature type="binding site" evidence="12 14">
    <location>
        <position position="241"/>
    </location>
    <ligand>
        <name>ATP</name>
        <dbReference type="ChEBI" id="CHEBI:30616"/>
    </ligand>
</feature>
<dbReference type="PIRSF" id="PIRSF000724">
    <property type="entry name" value="Pgk"/>
    <property type="match status" value="1"/>
</dbReference>
<keyword evidence="11 12" id="KW-0324">Glycolysis</keyword>
<keyword evidence="9 12" id="KW-0418">Kinase</keyword>
<comment type="caution">
    <text evidence="16">The sequence shown here is derived from an EMBL/GenBank/DDBJ whole genome shotgun (WGS) entry which is preliminary data.</text>
</comment>
<dbReference type="PROSITE" id="PS00111">
    <property type="entry name" value="PGLYCERATE_KINASE"/>
    <property type="match status" value="1"/>
</dbReference>
<comment type="subcellular location">
    <subcellularLocation>
        <location evidence="12">Cytoplasm</location>
    </subcellularLocation>
</comment>
<evidence type="ECO:0000256" key="9">
    <source>
        <dbReference type="ARBA" id="ARBA00022777"/>
    </source>
</evidence>
<evidence type="ECO:0000256" key="8">
    <source>
        <dbReference type="ARBA" id="ARBA00022741"/>
    </source>
</evidence>
<feature type="binding site" evidence="12 13">
    <location>
        <begin position="57"/>
        <end position="59"/>
    </location>
    <ligand>
        <name>substrate</name>
    </ligand>
</feature>
<dbReference type="InterPro" id="IPR015911">
    <property type="entry name" value="Phosphoglycerate_kinase_CS"/>
</dbReference>
<comment type="pathway">
    <text evidence="2 12">Carbohydrate degradation; glycolysis; pyruvate from D-glyceraldehyde 3-phosphate: step 2/5.</text>
</comment>
<evidence type="ECO:0000256" key="12">
    <source>
        <dbReference type="HAMAP-Rule" id="MF_00145"/>
    </source>
</evidence>
<dbReference type="HAMAP" id="MF_00145">
    <property type="entry name" value="Phosphoglyc_kinase"/>
    <property type="match status" value="1"/>
</dbReference>
<dbReference type="Gene3D" id="3.40.50.1260">
    <property type="entry name" value="Phosphoglycerate kinase, N-terminal domain"/>
    <property type="match status" value="2"/>
</dbReference>
<feature type="binding site" evidence="12">
    <location>
        <position position="154"/>
    </location>
    <ligand>
        <name>substrate</name>
    </ligand>
</feature>
<comment type="catalytic activity">
    <reaction evidence="1 12 15">
        <text>(2R)-3-phosphoglycerate + ATP = (2R)-3-phospho-glyceroyl phosphate + ADP</text>
        <dbReference type="Rhea" id="RHEA:14801"/>
        <dbReference type="ChEBI" id="CHEBI:30616"/>
        <dbReference type="ChEBI" id="CHEBI:57604"/>
        <dbReference type="ChEBI" id="CHEBI:58272"/>
        <dbReference type="ChEBI" id="CHEBI:456216"/>
        <dbReference type="EC" id="2.7.2.3"/>
    </reaction>
</comment>
<dbReference type="EMBL" id="ATNL01000009">
    <property type="protein sequence ID" value="KON73126.1"/>
    <property type="molecule type" value="Genomic_DNA"/>
</dbReference>
<evidence type="ECO:0000256" key="4">
    <source>
        <dbReference type="ARBA" id="ARBA00011245"/>
    </source>
</evidence>
<dbReference type="EC" id="2.7.2.3" evidence="5 12"/>
<evidence type="ECO:0000256" key="5">
    <source>
        <dbReference type="ARBA" id="ARBA00013061"/>
    </source>
</evidence>
<feature type="binding site" evidence="12">
    <location>
        <position position="191"/>
    </location>
    <ligand>
        <name>substrate</name>
    </ligand>
</feature>
<evidence type="ECO:0000256" key="3">
    <source>
        <dbReference type="ARBA" id="ARBA00008982"/>
    </source>
</evidence>
<dbReference type="GO" id="GO:0043531">
    <property type="term" value="F:ADP binding"/>
    <property type="evidence" value="ECO:0007669"/>
    <property type="project" value="TreeGrafter"/>
</dbReference>
<feature type="binding site" evidence="12 14">
    <location>
        <position position="363"/>
    </location>
    <ligand>
        <name>ATP</name>
        <dbReference type="ChEBI" id="CHEBI:30616"/>
    </ligand>
</feature>
<evidence type="ECO:0000313" key="17">
    <source>
        <dbReference type="Proteomes" id="UP000037387"/>
    </source>
</evidence>
<dbReference type="GO" id="GO:0005829">
    <property type="term" value="C:cytosol"/>
    <property type="evidence" value="ECO:0007669"/>
    <property type="project" value="UniProtKB-ARBA"/>
</dbReference>
<dbReference type="UniPathway" id="UPA00109">
    <property type="reaction ID" value="UER00185"/>
</dbReference>
<dbReference type="FunFam" id="3.40.50.1260:FF:000003">
    <property type="entry name" value="Phosphoglycerate kinase"/>
    <property type="match status" value="1"/>
</dbReference>
<dbReference type="InterPro" id="IPR036043">
    <property type="entry name" value="Phosphoglycerate_kinase_sf"/>
</dbReference>
<feature type="binding site" evidence="12">
    <location>
        <position position="332"/>
    </location>
    <ligand>
        <name>ATP</name>
        <dbReference type="ChEBI" id="CHEBI:30616"/>
    </ligand>
</feature>
<feature type="binding site" evidence="13">
    <location>
        <position position="72"/>
    </location>
    <ligand>
        <name>(2R)-3-phosphoglycerate</name>
        <dbReference type="ChEBI" id="CHEBI:58272"/>
    </ligand>
</feature>
<accession>A0A0M0F7D9</accession>
<dbReference type="InterPro" id="IPR015824">
    <property type="entry name" value="Phosphoglycerate_kinase_N"/>
</dbReference>
<feature type="binding site" evidence="12 13">
    <location>
        <begin position="95"/>
        <end position="98"/>
    </location>
    <ligand>
        <name>substrate</name>
    </ligand>
</feature>
<evidence type="ECO:0000256" key="10">
    <source>
        <dbReference type="ARBA" id="ARBA00022840"/>
    </source>
</evidence>
<sequence length="436" mass="45079">MRVPAPPGDAHADVLMCGPGRSSAGAPYVGDRTVGDRMKTIDSLGDLRGKRVLVRSDFNVPLDGTTITDDGRIRAALPTLKKLTDAGAKVIVTAHLGRPKGEPDAKYSLAPVAARLGELLGVPVHLAQDVVGDSARETVAALADGEVALLENIRFDARETSKDDAERQSLAHDLAQLADVFVSDGFGVVHRKQASVYDVAQVLPSAVGELVLKEVDSLRKATEDPARPYAVVLGGSKVSDKLGVIANLLTKADRLLIGGGMVFTFLAAKGYGVGKSLLEEDQIDTVKGYLADAEKNGVEIVLPTDIVVADAFAADSPHEVVAADAIPADKIGLDIGPESAQLFASKIVDAKTVVWNGPAGVFEFEAFSGGTRAVAQALVDATANGAFTIVGGGDSAAAVRILGFDEAGFSHISTGGGASLEFLEGKDLPGISVLEG</sequence>
<proteinExistence type="inferred from homology"/>
<gene>
    <name evidence="12 16" type="primary">pgk</name>
    <name evidence="16" type="ORF">M768_12910</name>
</gene>
<keyword evidence="8 12" id="KW-0547">Nucleotide-binding</keyword>
<comment type="subunit">
    <text evidence="4 12">Monomer.</text>
</comment>
<dbReference type="PANTHER" id="PTHR11406">
    <property type="entry name" value="PHOSPHOGLYCERATE KINASE"/>
    <property type="match status" value="1"/>
</dbReference>
<evidence type="ECO:0000256" key="6">
    <source>
        <dbReference type="ARBA" id="ARBA00016471"/>
    </source>
</evidence>
<keyword evidence="12" id="KW-0963">Cytoplasm</keyword>
<evidence type="ECO:0000256" key="15">
    <source>
        <dbReference type="RuleBase" id="RU000532"/>
    </source>
</evidence>
<dbReference type="PRINTS" id="PR00477">
    <property type="entry name" value="PHGLYCKINASE"/>
</dbReference>
<reference evidence="16 17" key="1">
    <citation type="journal article" date="2015" name="Sci. Rep.">
        <title>Functional and structural properties of a novel cellulosome-like multienzyme complex: efficient glycoside hydrolysis of water-insoluble 7-xylosyl-10-deacetylpaclitaxel.</title>
        <authorList>
            <person name="Dou T.Y."/>
            <person name="Luan H.W."/>
            <person name="Ge G.B."/>
            <person name="Dong M.M."/>
            <person name="Zou H.F."/>
            <person name="He Y.Q."/>
            <person name="Cui P."/>
            <person name="Wang J.Y."/>
            <person name="Hao D.C."/>
            <person name="Yang S.L."/>
            <person name="Yang L."/>
        </authorList>
    </citation>
    <scope>NUCLEOTIDE SEQUENCE [LARGE SCALE GENOMIC DNA]</scope>
    <source>
        <strain evidence="16 17">F16</strain>
    </source>
</reference>
<feature type="binding site" evidence="13">
    <location>
        <position position="191"/>
    </location>
    <ligand>
        <name>(2R)-3-phosphoglycerate</name>
        <dbReference type="ChEBI" id="CHEBI:58272"/>
    </ligand>
</feature>
<keyword evidence="17" id="KW-1185">Reference proteome</keyword>
<evidence type="ECO:0000256" key="14">
    <source>
        <dbReference type="PIRSR" id="PIRSR000724-2"/>
    </source>
</evidence>
<dbReference type="GO" id="GO:0006096">
    <property type="term" value="P:glycolytic process"/>
    <property type="evidence" value="ECO:0007669"/>
    <property type="project" value="UniProtKB-UniRule"/>
</dbReference>
<evidence type="ECO:0000256" key="7">
    <source>
        <dbReference type="ARBA" id="ARBA00022679"/>
    </source>
</evidence>
<dbReference type="PATRIC" id="fig|1350482.3.peg.2598"/>
<feature type="binding site" evidence="12 14">
    <location>
        <begin position="392"/>
        <end position="395"/>
    </location>
    <ligand>
        <name>ATP</name>
        <dbReference type="ChEBI" id="CHEBI:30616"/>
    </ligand>
</feature>
<dbReference type="GO" id="GO:0006094">
    <property type="term" value="P:gluconeogenesis"/>
    <property type="evidence" value="ECO:0007669"/>
    <property type="project" value="TreeGrafter"/>
</dbReference>